<name>A0A1W2APR7_9SPHI</name>
<keyword evidence="2" id="KW-0732">Signal</keyword>
<dbReference type="OrthoDB" id="9847690at2"/>
<proteinExistence type="predicted"/>
<sequence length="197" mass="20263">MKKILTMALSVMIFTGAMAQQKAKEVSLQAKTKEEVKLNKQNAESSQSANAEIILNSQDLKSKAKEKKNAAKQKVEATKEAIDKKAANAEASTTSKLGIGGAVSGSTHGVDVSTAAQSDVTAGTKGAIVSKVASVNGQGNTAVKNAGNLSGRLNSSVKSVPANVTADVKTDVKVKTDVNVKPKSINTKVKAATGIKL</sequence>
<feature type="coiled-coil region" evidence="1">
    <location>
        <begin position="60"/>
        <end position="92"/>
    </location>
</feature>
<keyword evidence="4" id="KW-1185">Reference proteome</keyword>
<reference evidence="3 4" key="1">
    <citation type="submission" date="2017-04" db="EMBL/GenBank/DDBJ databases">
        <authorList>
            <person name="Afonso C.L."/>
            <person name="Miller P.J."/>
            <person name="Scott M.A."/>
            <person name="Spackman E."/>
            <person name="Goraichik I."/>
            <person name="Dimitrov K.M."/>
            <person name="Suarez D.L."/>
            <person name="Swayne D.E."/>
        </authorList>
    </citation>
    <scope>NUCLEOTIDE SEQUENCE [LARGE SCALE GENOMIC DNA]</scope>
    <source>
        <strain evidence="3 4">DSM 19625</strain>
    </source>
</reference>
<feature type="signal peptide" evidence="2">
    <location>
        <begin position="1"/>
        <end position="19"/>
    </location>
</feature>
<organism evidence="3 4">
    <name type="scientific">Pedobacter nyackensis</name>
    <dbReference type="NCBI Taxonomy" id="475255"/>
    <lineage>
        <taxon>Bacteria</taxon>
        <taxon>Pseudomonadati</taxon>
        <taxon>Bacteroidota</taxon>
        <taxon>Sphingobacteriia</taxon>
        <taxon>Sphingobacteriales</taxon>
        <taxon>Sphingobacteriaceae</taxon>
        <taxon>Pedobacter</taxon>
    </lineage>
</organism>
<dbReference type="Proteomes" id="UP000192678">
    <property type="component" value="Unassembled WGS sequence"/>
</dbReference>
<accession>A0A1W2APR7</accession>
<gene>
    <name evidence="3" type="ORF">SAMN04488101_101834</name>
</gene>
<dbReference type="RefSeq" id="WP_084287371.1">
    <property type="nucleotide sequence ID" value="NZ_FWYB01000001.1"/>
</dbReference>
<dbReference type="AlphaFoldDB" id="A0A1W2APR7"/>
<protein>
    <recommendedName>
        <fullName evidence="5">Colicin import membrane protein</fullName>
    </recommendedName>
</protein>
<evidence type="ECO:0008006" key="5">
    <source>
        <dbReference type="Google" id="ProtNLM"/>
    </source>
</evidence>
<dbReference type="EMBL" id="FWYB01000001">
    <property type="protein sequence ID" value="SMC62706.1"/>
    <property type="molecule type" value="Genomic_DNA"/>
</dbReference>
<feature type="chain" id="PRO_5012822791" description="Colicin import membrane protein" evidence="2">
    <location>
        <begin position="20"/>
        <end position="197"/>
    </location>
</feature>
<evidence type="ECO:0000313" key="4">
    <source>
        <dbReference type="Proteomes" id="UP000192678"/>
    </source>
</evidence>
<dbReference type="STRING" id="475255.SAMN04488101_101834"/>
<keyword evidence="1" id="KW-0175">Coiled coil</keyword>
<evidence type="ECO:0000256" key="2">
    <source>
        <dbReference type="SAM" id="SignalP"/>
    </source>
</evidence>
<evidence type="ECO:0000313" key="3">
    <source>
        <dbReference type="EMBL" id="SMC62706.1"/>
    </source>
</evidence>
<evidence type="ECO:0000256" key="1">
    <source>
        <dbReference type="SAM" id="Coils"/>
    </source>
</evidence>